<feature type="region of interest" description="Disordered" evidence="1">
    <location>
        <begin position="169"/>
        <end position="192"/>
    </location>
</feature>
<dbReference type="Proteomes" id="UP000004881">
    <property type="component" value="Unassembled WGS sequence"/>
</dbReference>
<name>A0ABQ0HHH0_9ACTN</name>
<evidence type="ECO:0000313" key="2">
    <source>
        <dbReference type="EMBL" id="GAB45334.1"/>
    </source>
</evidence>
<proteinExistence type="predicted"/>
<dbReference type="EMBL" id="BAFD01000089">
    <property type="protein sequence ID" value="GAB45334.1"/>
    <property type="molecule type" value="Genomic_DNA"/>
</dbReference>
<feature type="compositionally biased region" description="Basic and acidic residues" evidence="1">
    <location>
        <begin position="13"/>
        <end position="26"/>
    </location>
</feature>
<dbReference type="InterPro" id="IPR045661">
    <property type="entry name" value="DUF6389"/>
</dbReference>
<protein>
    <recommendedName>
        <fullName evidence="4">Methyltransferase</fullName>
    </recommendedName>
</protein>
<reference evidence="2 3" key="1">
    <citation type="submission" date="2012-02" db="EMBL/GenBank/DDBJ databases">
        <title>Whole genome shotgun sequence of Gordonia terrae NBRC 100016.</title>
        <authorList>
            <person name="Takarada H."/>
            <person name="Hosoyama A."/>
            <person name="Tsuchikane K."/>
            <person name="Katsumata H."/>
            <person name="Yamazaki S."/>
            <person name="Fujita N."/>
        </authorList>
    </citation>
    <scope>NUCLEOTIDE SEQUENCE [LARGE SCALE GENOMIC DNA]</scope>
    <source>
        <strain evidence="2 3">NBRC 100016</strain>
    </source>
</reference>
<evidence type="ECO:0000313" key="3">
    <source>
        <dbReference type="Proteomes" id="UP000004881"/>
    </source>
</evidence>
<evidence type="ECO:0000256" key="1">
    <source>
        <dbReference type="SAM" id="MobiDB-lite"/>
    </source>
</evidence>
<sequence length="192" mass="20884">MHPSGFAAYTEGVEVRHDDETRTRRERGELPIQARGVDAAEYRCSLAHILATRSADVAATLERLGGATSDVTGVIDGVTIDLFVDQDAEGPFDVWARFEGADAFELDRRFDDERRLFGVEWGELGWEPAVPSRPRGWSRYDLEETIVDVVASWLDTLIPSGPLAWEIGSGAGTLDPRPVGPSVDGNGIGSTV</sequence>
<comment type="caution">
    <text evidence="2">The sequence shown here is derived from an EMBL/GenBank/DDBJ whole genome shotgun (WGS) entry which is preliminary data.</text>
</comment>
<accession>A0ABQ0HHH0</accession>
<dbReference type="Pfam" id="PF19926">
    <property type="entry name" value="DUF6389"/>
    <property type="match status" value="1"/>
</dbReference>
<gene>
    <name evidence="2" type="ORF">GOTRE_123_00650</name>
</gene>
<keyword evidence="3" id="KW-1185">Reference proteome</keyword>
<evidence type="ECO:0008006" key="4">
    <source>
        <dbReference type="Google" id="ProtNLM"/>
    </source>
</evidence>
<organism evidence="2 3">
    <name type="scientific">Gordonia terrae NBRC 100016</name>
    <dbReference type="NCBI Taxonomy" id="1089454"/>
    <lineage>
        <taxon>Bacteria</taxon>
        <taxon>Bacillati</taxon>
        <taxon>Actinomycetota</taxon>
        <taxon>Actinomycetes</taxon>
        <taxon>Mycobacteriales</taxon>
        <taxon>Gordoniaceae</taxon>
        <taxon>Gordonia</taxon>
    </lineage>
</organism>
<feature type="region of interest" description="Disordered" evidence="1">
    <location>
        <begin position="1"/>
        <end position="26"/>
    </location>
</feature>